<name>A0A370GAT2_9BACI</name>
<dbReference type="SUPFAM" id="SSF52540">
    <property type="entry name" value="P-loop containing nucleoside triphosphate hydrolases"/>
    <property type="match status" value="1"/>
</dbReference>
<gene>
    <name evidence="1" type="ORF">DFR59_11510</name>
</gene>
<comment type="caution">
    <text evidence="1">The sequence shown here is derived from an EMBL/GenBank/DDBJ whole genome shotgun (WGS) entry which is preliminary data.</text>
</comment>
<evidence type="ECO:0000313" key="1">
    <source>
        <dbReference type="EMBL" id="RDI39103.1"/>
    </source>
</evidence>
<evidence type="ECO:0000313" key="2">
    <source>
        <dbReference type="Proteomes" id="UP000255326"/>
    </source>
</evidence>
<keyword evidence="2" id="KW-1185">Reference proteome</keyword>
<dbReference type="InterPro" id="IPR027417">
    <property type="entry name" value="P-loop_NTPase"/>
</dbReference>
<accession>A0A370GAT2</accession>
<dbReference type="Pfam" id="PF13671">
    <property type="entry name" value="AAA_33"/>
    <property type="match status" value="1"/>
</dbReference>
<dbReference type="EMBL" id="QQAY01000015">
    <property type="protein sequence ID" value="RDI39103.1"/>
    <property type="molecule type" value="Genomic_DNA"/>
</dbReference>
<reference evidence="1 2" key="1">
    <citation type="submission" date="2018-07" db="EMBL/GenBank/DDBJ databases">
        <title>Genomic Encyclopedia of Type Strains, Phase IV (KMG-IV): sequencing the most valuable type-strain genomes for metagenomic binning, comparative biology and taxonomic classification.</title>
        <authorList>
            <person name="Goeker M."/>
        </authorList>
    </citation>
    <scope>NUCLEOTIDE SEQUENCE [LARGE SCALE GENOMIC DNA]</scope>
    <source>
        <strain evidence="1 2">DSM 25281</strain>
    </source>
</reference>
<dbReference type="AlphaFoldDB" id="A0A370GAT2"/>
<dbReference type="PANTHER" id="PTHR37807:SF3">
    <property type="entry name" value="OS07G0160300 PROTEIN"/>
    <property type="match status" value="1"/>
</dbReference>
<dbReference type="RefSeq" id="WP_114746719.1">
    <property type="nucleotide sequence ID" value="NZ_QQAY01000015.1"/>
</dbReference>
<organism evidence="1 2">
    <name type="scientific">Falsibacillus pallidus</name>
    <dbReference type="NCBI Taxonomy" id="493781"/>
    <lineage>
        <taxon>Bacteria</taxon>
        <taxon>Bacillati</taxon>
        <taxon>Bacillota</taxon>
        <taxon>Bacilli</taxon>
        <taxon>Bacillales</taxon>
        <taxon>Bacillaceae</taxon>
        <taxon>Falsibacillus</taxon>
    </lineage>
</organism>
<protein>
    <submittedName>
        <fullName evidence="1">Putative kinase</fullName>
    </submittedName>
</protein>
<dbReference type="Gene3D" id="3.40.50.300">
    <property type="entry name" value="P-loop containing nucleotide triphosphate hydrolases"/>
    <property type="match status" value="1"/>
</dbReference>
<dbReference type="GO" id="GO:0016301">
    <property type="term" value="F:kinase activity"/>
    <property type="evidence" value="ECO:0007669"/>
    <property type="project" value="UniProtKB-KW"/>
</dbReference>
<proteinExistence type="predicted"/>
<keyword evidence="1" id="KW-0808">Transferase</keyword>
<dbReference type="PANTHER" id="PTHR37807">
    <property type="entry name" value="OS07G0160300 PROTEIN"/>
    <property type="match status" value="1"/>
</dbReference>
<dbReference type="Proteomes" id="UP000255326">
    <property type="component" value="Unassembled WGS sequence"/>
</dbReference>
<dbReference type="OrthoDB" id="3819922at2"/>
<sequence length="173" mass="19563">MFFLQMSGFPGSGKSTLARLIAKETSAVIVDHDIVKSALLESMNDSIEAKVAGKISYNIDWSLIDFHLSQGHNVIFDSPCLYSEMVQKGLDLTEKYGAEYKYVECLVDDFHLINERLKTRNRKISQIKEIASEETFYHAVASSKKPSNKECLVINSGQPIENYLDEVLKYVCK</sequence>
<keyword evidence="1" id="KW-0418">Kinase</keyword>